<protein>
    <submittedName>
        <fullName evidence="2">Uncharacterized protein</fullName>
    </submittedName>
</protein>
<dbReference type="SMART" id="SM00367">
    <property type="entry name" value="LRR_CC"/>
    <property type="match status" value="6"/>
</dbReference>
<dbReference type="AlphaFoldDB" id="A0A484N581"/>
<evidence type="ECO:0000313" key="2">
    <source>
        <dbReference type="EMBL" id="VFQ96465.1"/>
    </source>
</evidence>
<sequence>MSSFSDRISSSEDRSSEDSNSSSSTGSSSPDSTPGQVPNSSIPDPHPVNQMPGETFVGRDDPVDDAPGPYDPEHEARDAWEERLHAAGYFPLPTFYVLDIPSRVSKIALNKIRRRLPDGYTLLYEPNWPNIVEPHREDRIGFHTISLDAGIVFSPSPPPSPQSNRGWKEKFVFIEFPPFITHLAGLNWNDHLLDQEYTAPASSRDLEGNLEVLMRGDPLTGRIFHQGSWVWRVESGGEGTSQAQEAAGHGVPSPGNTAEAEGQNHPGVSRKLLPNTPFYANPVKSEPSGFGATAPLPPLTAAIRPGYSRQSNRNIPRCTLLAIALQFLSIDDDGFAISKSGFYSEVACLAEETKNRGSSSSRKRSAPPSVVRRRSLRLASKSGSSGIGGVTGNCIQEGSNVNADIISASRGHDLGSSLSGDGIENEETLLKSQHMEVDTVGYGAQRQGDTEKRRLSLRTRRKTVEGEIKVENVSFSGGVDGDHKLFPGKESEGVRNDESSVADVLETSVLNASRDGNGNLKSERLTIVEKGKGKVTHRPWLIPSTSAKFEVYPSTNETSDIAGVNSMRRLSREEKGKGAMTSNNLSMDSLLNVETSHTVECKETHGVQEWGSNMNVTHPIWNLRKQQFKELAKQSASRFALFSSREEENVGIDMAVSESQPMEDVEDWPGPFSTAMKIIQDREKVKNIVTQKGSTTKSKAEALKWSPKSGLHSNQRGMIAPSLQDLCMAILVKNADAVTSLDCIPDVIKHKLCHILCDSRKMNNHFLGLLTCGFPTEIRLRDCSWLTEEDFIKFFEGCQTSNLTVLQLDQCGRCLPDFTLLATLARLPNTLSALTTLSVKGACRLSDTGLSALVSSAPSLRSINLSQCSLLSSDGIKCLSESLGSVLKELYLDDCQAIDSVLLLPSLLKLEHLEVLSVAGIHTVCDEFVIEFVSQRGHNMRELTLNDCMKLTDRSLKAVAESCPALCAIDLSNLCKLTDYSLGFLVNGCIALDKLMLCRNAFSDEAIAAYLETFGNSMKELSLNNISKVSHNTAMALAKRCKNLRSLDVSWCRNLTDEALGLIADHCLSLEVLKCFGCTQVTNVFLEGHSNPQVKIIGLKMTLVLEHLKAPDFLQGPLLYSSA</sequence>
<evidence type="ECO:0000313" key="3">
    <source>
        <dbReference type="Proteomes" id="UP000595140"/>
    </source>
</evidence>
<dbReference type="Gene3D" id="3.80.10.10">
    <property type="entry name" value="Ribonuclease Inhibitor"/>
    <property type="match status" value="2"/>
</dbReference>
<dbReference type="InterPro" id="IPR032675">
    <property type="entry name" value="LRR_dom_sf"/>
</dbReference>
<feature type="compositionally biased region" description="Low complexity" evidence="1">
    <location>
        <begin position="18"/>
        <end position="32"/>
    </location>
</feature>
<reference evidence="2 3" key="1">
    <citation type="submission" date="2018-04" db="EMBL/GenBank/DDBJ databases">
        <authorList>
            <person name="Vogel A."/>
        </authorList>
    </citation>
    <scope>NUCLEOTIDE SEQUENCE [LARGE SCALE GENOMIC DNA]</scope>
</reference>
<feature type="region of interest" description="Disordered" evidence="1">
    <location>
        <begin position="1"/>
        <end position="75"/>
    </location>
</feature>
<gene>
    <name evidence="2" type="ORF">CCAM_LOCUS38241</name>
</gene>
<dbReference type="GO" id="GO:0019005">
    <property type="term" value="C:SCF ubiquitin ligase complex"/>
    <property type="evidence" value="ECO:0007669"/>
    <property type="project" value="TreeGrafter"/>
</dbReference>
<dbReference type="InterPro" id="IPR006553">
    <property type="entry name" value="Leu-rich_rpt_Cys-con_subtyp"/>
</dbReference>
<feature type="compositionally biased region" description="Basic residues" evidence="1">
    <location>
        <begin position="361"/>
        <end position="376"/>
    </location>
</feature>
<proteinExistence type="predicted"/>
<feature type="compositionally biased region" description="Polar residues" evidence="1">
    <location>
        <begin position="33"/>
        <end position="42"/>
    </location>
</feature>
<dbReference type="GO" id="GO:0031146">
    <property type="term" value="P:SCF-dependent proteasomal ubiquitin-dependent protein catabolic process"/>
    <property type="evidence" value="ECO:0007669"/>
    <property type="project" value="TreeGrafter"/>
</dbReference>
<keyword evidence="3" id="KW-1185">Reference proteome</keyword>
<feature type="region of interest" description="Disordered" evidence="1">
    <location>
        <begin position="235"/>
        <end position="271"/>
    </location>
</feature>
<dbReference type="PANTHER" id="PTHR13318">
    <property type="entry name" value="PARTNER OF PAIRED, ISOFORM B-RELATED"/>
    <property type="match status" value="1"/>
</dbReference>
<organism evidence="2 3">
    <name type="scientific">Cuscuta campestris</name>
    <dbReference type="NCBI Taxonomy" id="132261"/>
    <lineage>
        <taxon>Eukaryota</taxon>
        <taxon>Viridiplantae</taxon>
        <taxon>Streptophyta</taxon>
        <taxon>Embryophyta</taxon>
        <taxon>Tracheophyta</taxon>
        <taxon>Spermatophyta</taxon>
        <taxon>Magnoliopsida</taxon>
        <taxon>eudicotyledons</taxon>
        <taxon>Gunneridae</taxon>
        <taxon>Pentapetalae</taxon>
        <taxon>asterids</taxon>
        <taxon>lamiids</taxon>
        <taxon>Solanales</taxon>
        <taxon>Convolvulaceae</taxon>
        <taxon>Cuscuteae</taxon>
        <taxon>Cuscuta</taxon>
        <taxon>Cuscuta subgen. Grammica</taxon>
        <taxon>Cuscuta sect. Cleistogrammica</taxon>
    </lineage>
</organism>
<feature type="region of interest" description="Disordered" evidence="1">
    <location>
        <begin position="353"/>
        <end position="385"/>
    </location>
</feature>
<dbReference type="SUPFAM" id="SSF52047">
    <property type="entry name" value="RNI-like"/>
    <property type="match status" value="1"/>
</dbReference>
<accession>A0A484N581</accession>
<dbReference type="Proteomes" id="UP000595140">
    <property type="component" value="Unassembled WGS sequence"/>
</dbReference>
<evidence type="ECO:0000256" key="1">
    <source>
        <dbReference type="SAM" id="MobiDB-lite"/>
    </source>
</evidence>
<dbReference type="OrthoDB" id="10257471at2759"/>
<dbReference type="PANTHER" id="PTHR13318:SF101">
    <property type="entry name" value="F-BOX_LRR PROTEIN"/>
    <property type="match status" value="1"/>
</dbReference>
<dbReference type="EMBL" id="OOIL02006049">
    <property type="protein sequence ID" value="VFQ96465.1"/>
    <property type="molecule type" value="Genomic_DNA"/>
</dbReference>
<name>A0A484N581_9ASTE</name>